<evidence type="ECO:0000313" key="3">
    <source>
        <dbReference type="Proteomes" id="UP000243459"/>
    </source>
</evidence>
<feature type="region of interest" description="Disordered" evidence="1">
    <location>
        <begin position="1"/>
        <end position="58"/>
    </location>
</feature>
<dbReference type="AlphaFoldDB" id="A0A5P1F4T2"/>
<dbReference type="Gramene" id="ONK73182">
    <property type="protein sequence ID" value="ONK73182"/>
    <property type="gene ID" value="A4U43_C04F28120"/>
</dbReference>
<reference evidence="3" key="1">
    <citation type="journal article" date="2017" name="Nat. Commun.">
        <title>The asparagus genome sheds light on the origin and evolution of a young Y chromosome.</title>
        <authorList>
            <person name="Harkess A."/>
            <person name="Zhou J."/>
            <person name="Xu C."/>
            <person name="Bowers J.E."/>
            <person name="Van der Hulst R."/>
            <person name="Ayyampalayam S."/>
            <person name="Mercati F."/>
            <person name="Riccardi P."/>
            <person name="McKain M.R."/>
            <person name="Kakrana A."/>
            <person name="Tang H."/>
            <person name="Ray J."/>
            <person name="Groenendijk J."/>
            <person name="Arikit S."/>
            <person name="Mathioni S.M."/>
            <person name="Nakano M."/>
            <person name="Shan H."/>
            <person name="Telgmann-Rauber A."/>
            <person name="Kanno A."/>
            <person name="Yue Z."/>
            <person name="Chen H."/>
            <person name="Li W."/>
            <person name="Chen Y."/>
            <person name="Xu X."/>
            <person name="Zhang Y."/>
            <person name="Luo S."/>
            <person name="Chen H."/>
            <person name="Gao J."/>
            <person name="Mao Z."/>
            <person name="Pires J.C."/>
            <person name="Luo M."/>
            <person name="Kudrna D."/>
            <person name="Wing R.A."/>
            <person name="Meyers B.C."/>
            <person name="Yi K."/>
            <person name="Kong H."/>
            <person name="Lavrijsen P."/>
            <person name="Sunseri F."/>
            <person name="Falavigna A."/>
            <person name="Ye Y."/>
            <person name="Leebens-Mack J.H."/>
            <person name="Chen G."/>
        </authorList>
    </citation>
    <scope>NUCLEOTIDE SEQUENCE [LARGE SCALE GENOMIC DNA]</scope>
    <source>
        <strain evidence="3">cv. DH0086</strain>
    </source>
</reference>
<evidence type="ECO:0000313" key="2">
    <source>
        <dbReference type="EMBL" id="ONK73182.1"/>
    </source>
</evidence>
<gene>
    <name evidence="2" type="ORF">A4U43_C04F28120</name>
</gene>
<evidence type="ECO:0000256" key="1">
    <source>
        <dbReference type="SAM" id="MobiDB-lite"/>
    </source>
</evidence>
<feature type="compositionally biased region" description="Basic and acidic residues" evidence="1">
    <location>
        <begin position="33"/>
        <end position="49"/>
    </location>
</feature>
<accession>A0A5P1F4T2</accession>
<sequence>MLREQGGCPGRLVAEDLDERPRRSRLKSPTWMRDPRLGKRRKVPTERPQSRPRLRGLGEDEDAADWVLRRRPLEKSPMSASTKSSRVTWFVMLSWNKNVLAHWRRSDLLSSNSKGMWRLANLMWGRSQGIPQGSISQAEGVGCLAVRDGGAGAND</sequence>
<keyword evidence="3" id="KW-1185">Reference proteome</keyword>
<organism evidence="2 3">
    <name type="scientific">Asparagus officinalis</name>
    <name type="common">Garden asparagus</name>
    <dbReference type="NCBI Taxonomy" id="4686"/>
    <lineage>
        <taxon>Eukaryota</taxon>
        <taxon>Viridiplantae</taxon>
        <taxon>Streptophyta</taxon>
        <taxon>Embryophyta</taxon>
        <taxon>Tracheophyta</taxon>
        <taxon>Spermatophyta</taxon>
        <taxon>Magnoliopsida</taxon>
        <taxon>Liliopsida</taxon>
        <taxon>Asparagales</taxon>
        <taxon>Asparagaceae</taxon>
        <taxon>Asparagoideae</taxon>
        <taxon>Asparagus</taxon>
    </lineage>
</organism>
<dbReference type="Proteomes" id="UP000243459">
    <property type="component" value="Chromosome 4"/>
</dbReference>
<protein>
    <submittedName>
        <fullName evidence="2">Uncharacterized protein</fullName>
    </submittedName>
</protein>
<name>A0A5P1F4T2_ASPOF</name>
<proteinExistence type="predicted"/>
<dbReference type="EMBL" id="CM007384">
    <property type="protein sequence ID" value="ONK73182.1"/>
    <property type="molecule type" value="Genomic_DNA"/>
</dbReference>